<evidence type="ECO:0000256" key="6">
    <source>
        <dbReference type="ARBA" id="ARBA00023136"/>
    </source>
</evidence>
<dbReference type="InterPro" id="IPR027815">
    <property type="entry name" value="CSC1/OSCA1-like_cyt"/>
</dbReference>
<evidence type="ECO:0000259" key="9">
    <source>
        <dbReference type="Pfam" id="PF02714"/>
    </source>
</evidence>
<feature type="compositionally biased region" description="Polar residues" evidence="7">
    <location>
        <begin position="707"/>
        <end position="717"/>
    </location>
</feature>
<dbReference type="InterPro" id="IPR003864">
    <property type="entry name" value="CSC1/OSCA1-like_7TM"/>
</dbReference>
<feature type="domain" description="CSC1/OSCA1-like cytosolic" evidence="11">
    <location>
        <begin position="135"/>
        <end position="285"/>
    </location>
</feature>
<evidence type="ECO:0000256" key="4">
    <source>
        <dbReference type="ARBA" id="ARBA00022692"/>
    </source>
</evidence>
<keyword evidence="13" id="KW-1185">Reference proteome</keyword>
<feature type="transmembrane region" description="Helical" evidence="8">
    <location>
        <begin position="85"/>
        <end position="111"/>
    </location>
</feature>
<dbReference type="OrthoDB" id="2150324at2759"/>
<dbReference type="GO" id="GO:0005227">
    <property type="term" value="F:calcium-activated cation channel activity"/>
    <property type="evidence" value="ECO:0007669"/>
    <property type="project" value="InterPro"/>
</dbReference>
<feature type="transmembrane region" description="Helical" evidence="8">
    <location>
        <begin position="478"/>
        <end position="502"/>
    </location>
</feature>
<feature type="transmembrane region" description="Helical" evidence="8">
    <location>
        <begin position="363"/>
        <end position="381"/>
    </location>
</feature>
<evidence type="ECO:0000259" key="10">
    <source>
        <dbReference type="Pfam" id="PF13967"/>
    </source>
</evidence>
<comment type="subcellular location">
    <subcellularLocation>
        <location evidence="1">Membrane</location>
        <topology evidence="1">Multi-pass membrane protein</topology>
    </subcellularLocation>
</comment>
<keyword evidence="4 8" id="KW-0812">Transmembrane</keyword>
<name>A0A6A6EN07_9PEZI</name>
<feature type="transmembrane region" description="Helical" evidence="8">
    <location>
        <begin position="393"/>
        <end position="412"/>
    </location>
</feature>
<evidence type="ECO:0000256" key="2">
    <source>
        <dbReference type="ARBA" id="ARBA00007779"/>
    </source>
</evidence>
<organism evidence="12 13">
    <name type="scientific">Zopfia rhizophila CBS 207.26</name>
    <dbReference type="NCBI Taxonomy" id="1314779"/>
    <lineage>
        <taxon>Eukaryota</taxon>
        <taxon>Fungi</taxon>
        <taxon>Dikarya</taxon>
        <taxon>Ascomycota</taxon>
        <taxon>Pezizomycotina</taxon>
        <taxon>Dothideomycetes</taxon>
        <taxon>Dothideomycetes incertae sedis</taxon>
        <taxon>Zopfiaceae</taxon>
        <taxon>Zopfia</taxon>
    </lineage>
</organism>
<dbReference type="Pfam" id="PF14703">
    <property type="entry name" value="PHM7_cyt"/>
    <property type="match status" value="1"/>
</dbReference>
<sequence length="760" mass="85747">MLLSSGPLPSPGGLFFVLCFIRPRNPNVYAPRAKHADEKHALLPMSRKPFGWFRAIKGVKEQELVEKIGLEAVMFLRFLRMLRNIFIVLTIFGCGILIHVDVGTVCAFIFLNYRAVLKLRTYFNGSDYKSSLHSRTLLVWLTHIPEQSRSDGGIAQLVEEVKPTHDTPRTAIGRNVKDLPKLIKEHDDTVQELESYLAKYISEDDRATHGAGKVDAIDYLADRIARLEADVREVRESIDKRNPLPYGLASYTHTEDAHAVAYESRKKGPGRCDVYLGPKSHDLLWGIFHDPRVLLTIVFIVPNILTSDILQQYPTRWGIAQGILAPLTRTLMYLAIPIIFCRLYTHSGDVSKTSLERHVTSRLYAFFVFNNLVVFSVFRSAWRFPASQMQGNLGAAIDLIQAWLLIWGYRILSSPQPFEYADYYNNFLFVARVGLCFGTLRPIILPITAFYIGIVVWFKKYLLQYALITKTESGGRFWQFLVNRLLFAVPPANAVIALVIGAQGVGSINSRYCKSTFDDKLAYYTTEPFADLEGGGGPEEGKVKRNDNVGLRFGHPVPYNCLVALMIHTKSRHLLTEIYGHRSNQDRNIFEAEGHRDPTDRARANTPMAYSDMFIAEMDQVEIVAEQDLDFEIFKRRAGFIEEFGGDGELYGRHEDLISRLGTLSTFTTMTDIGFYGRQMNGSGGSTRNSSKMSLGDERVQDAEDGTSYSPGYQPTPRTDRFESVDVDIPAMPLVAEGIIDGTISHEDTSCEKYRKDGKC</sequence>
<dbReference type="GO" id="GO:0005886">
    <property type="term" value="C:plasma membrane"/>
    <property type="evidence" value="ECO:0007669"/>
    <property type="project" value="TreeGrafter"/>
</dbReference>
<evidence type="ECO:0000313" key="13">
    <source>
        <dbReference type="Proteomes" id="UP000800200"/>
    </source>
</evidence>
<dbReference type="Proteomes" id="UP000800200">
    <property type="component" value="Unassembled WGS sequence"/>
</dbReference>
<accession>A0A6A6EN07</accession>
<evidence type="ECO:0000256" key="7">
    <source>
        <dbReference type="SAM" id="MobiDB-lite"/>
    </source>
</evidence>
<evidence type="ECO:0000256" key="5">
    <source>
        <dbReference type="ARBA" id="ARBA00022989"/>
    </source>
</evidence>
<gene>
    <name evidence="12" type="ORF">K469DRAFT_731063</name>
</gene>
<protein>
    <recommendedName>
        <fullName evidence="14">DUF221-domain-containing protein</fullName>
    </recommendedName>
</protein>
<feature type="domain" description="CSC1/OSCA1-like 7TM region" evidence="9">
    <location>
        <begin position="307"/>
        <end position="390"/>
    </location>
</feature>
<feature type="region of interest" description="Disordered" evidence="7">
    <location>
        <begin position="678"/>
        <end position="721"/>
    </location>
</feature>
<proteinExistence type="inferred from homology"/>
<evidence type="ECO:0008006" key="14">
    <source>
        <dbReference type="Google" id="ProtNLM"/>
    </source>
</evidence>
<evidence type="ECO:0000259" key="11">
    <source>
        <dbReference type="Pfam" id="PF14703"/>
    </source>
</evidence>
<dbReference type="PANTHER" id="PTHR13018">
    <property type="entry name" value="PROBABLE MEMBRANE PROTEIN DUF221-RELATED"/>
    <property type="match status" value="1"/>
</dbReference>
<dbReference type="Pfam" id="PF13967">
    <property type="entry name" value="RSN1_TM"/>
    <property type="match status" value="1"/>
</dbReference>
<feature type="domain" description="CSC1/OSCA1-like 7TM region" evidence="9">
    <location>
        <begin position="413"/>
        <end position="490"/>
    </location>
</feature>
<keyword evidence="3" id="KW-0813">Transport</keyword>
<dbReference type="InterPro" id="IPR045122">
    <property type="entry name" value="Csc1-like"/>
</dbReference>
<keyword evidence="6 8" id="KW-0472">Membrane</keyword>
<dbReference type="InterPro" id="IPR032880">
    <property type="entry name" value="CSC1/OSCA1-like_N"/>
</dbReference>
<evidence type="ECO:0000256" key="8">
    <source>
        <dbReference type="SAM" id="Phobius"/>
    </source>
</evidence>
<feature type="domain" description="CSC1/OSCA1-like N-terminal transmembrane" evidence="10">
    <location>
        <begin position="14"/>
        <end position="102"/>
    </location>
</feature>
<dbReference type="AlphaFoldDB" id="A0A6A6EN07"/>
<dbReference type="EMBL" id="ML994615">
    <property type="protein sequence ID" value="KAF2192555.1"/>
    <property type="molecule type" value="Genomic_DNA"/>
</dbReference>
<dbReference type="Pfam" id="PF02714">
    <property type="entry name" value="RSN1_7TM"/>
    <property type="match status" value="2"/>
</dbReference>
<comment type="similarity">
    <text evidence="2">Belongs to the CSC1 (TC 1.A.17) family.</text>
</comment>
<evidence type="ECO:0000313" key="12">
    <source>
        <dbReference type="EMBL" id="KAF2192555.1"/>
    </source>
</evidence>
<keyword evidence="5 8" id="KW-1133">Transmembrane helix</keyword>
<evidence type="ECO:0000256" key="1">
    <source>
        <dbReference type="ARBA" id="ARBA00004141"/>
    </source>
</evidence>
<feature type="transmembrane region" description="Helical" evidence="8">
    <location>
        <begin position="319"/>
        <end position="343"/>
    </location>
</feature>
<evidence type="ECO:0000256" key="3">
    <source>
        <dbReference type="ARBA" id="ARBA00022448"/>
    </source>
</evidence>
<reference evidence="12" key="1">
    <citation type="journal article" date="2020" name="Stud. Mycol.">
        <title>101 Dothideomycetes genomes: a test case for predicting lifestyles and emergence of pathogens.</title>
        <authorList>
            <person name="Haridas S."/>
            <person name="Albert R."/>
            <person name="Binder M."/>
            <person name="Bloem J."/>
            <person name="Labutti K."/>
            <person name="Salamov A."/>
            <person name="Andreopoulos B."/>
            <person name="Baker S."/>
            <person name="Barry K."/>
            <person name="Bills G."/>
            <person name="Bluhm B."/>
            <person name="Cannon C."/>
            <person name="Castanera R."/>
            <person name="Culley D."/>
            <person name="Daum C."/>
            <person name="Ezra D."/>
            <person name="Gonzalez J."/>
            <person name="Henrissat B."/>
            <person name="Kuo A."/>
            <person name="Liang C."/>
            <person name="Lipzen A."/>
            <person name="Lutzoni F."/>
            <person name="Magnuson J."/>
            <person name="Mondo S."/>
            <person name="Nolan M."/>
            <person name="Ohm R."/>
            <person name="Pangilinan J."/>
            <person name="Park H.-J."/>
            <person name="Ramirez L."/>
            <person name="Alfaro M."/>
            <person name="Sun H."/>
            <person name="Tritt A."/>
            <person name="Yoshinaga Y."/>
            <person name="Zwiers L.-H."/>
            <person name="Turgeon B."/>
            <person name="Goodwin S."/>
            <person name="Spatafora J."/>
            <person name="Crous P."/>
            <person name="Grigoriev I."/>
        </authorList>
    </citation>
    <scope>NUCLEOTIDE SEQUENCE</scope>
    <source>
        <strain evidence="12">CBS 207.26</strain>
    </source>
</reference>
<dbReference type="PANTHER" id="PTHR13018:SF149">
    <property type="entry name" value="DOMAIN PROTEIN, PUTATIVE (AFU_ORTHOLOGUE AFUA_3G11660)-RELATED"/>
    <property type="match status" value="1"/>
</dbReference>
<feature type="transmembrane region" description="Helical" evidence="8">
    <location>
        <begin position="433"/>
        <end position="458"/>
    </location>
</feature>